<dbReference type="PANTHER" id="PTHR34385">
    <property type="entry name" value="D-ALANYL-D-ALANINE CARBOXYPEPTIDASE"/>
    <property type="match status" value="1"/>
</dbReference>
<organism evidence="2 3">
    <name type="scientific">Hymenobacter montanus</name>
    <dbReference type="NCBI Taxonomy" id="2771359"/>
    <lineage>
        <taxon>Bacteria</taxon>
        <taxon>Pseudomonadati</taxon>
        <taxon>Bacteroidota</taxon>
        <taxon>Cytophagia</taxon>
        <taxon>Cytophagales</taxon>
        <taxon>Hymenobacteraceae</taxon>
        <taxon>Hymenobacter</taxon>
    </lineage>
</organism>
<accession>A0A927BC56</accession>
<keyword evidence="2" id="KW-0121">Carboxypeptidase</keyword>
<dbReference type="InterPro" id="IPR009045">
    <property type="entry name" value="Zn_M74/Hedgehog-like"/>
</dbReference>
<dbReference type="Proteomes" id="UP000612233">
    <property type="component" value="Unassembled WGS sequence"/>
</dbReference>
<dbReference type="Pfam" id="PF02557">
    <property type="entry name" value="VanY"/>
    <property type="match status" value="1"/>
</dbReference>
<comment type="caution">
    <text evidence="2">The sequence shown here is derived from an EMBL/GenBank/DDBJ whole genome shotgun (WGS) entry which is preliminary data.</text>
</comment>
<dbReference type="AlphaFoldDB" id="A0A927BC56"/>
<dbReference type="InterPro" id="IPR003709">
    <property type="entry name" value="VanY-like_core_dom"/>
</dbReference>
<gene>
    <name evidence="2" type="ORF">IC235_09275</name>
</gene>
<evidence type="ECO:0000313" key="2">
    <source>
        <dbReference type="EMBL" id="MBD2768080.1"/>
    </source>
</evidence>
<keyword evidence="3" id="KW-1185">Reference proteome</keyword>
<keyword evidence="2" id="KW-0645">Protease</keyword>
<keyword evidence="2" id="KW-0378">Hydrolase</keyword>
<dbReference type="CDD" id="cd14814">
    <property type="entry name" value="Peptidase_M15"/>
    <property type="match status" value="1"/>
</dbReference>
<dbReference type="GO" id="GO:0004180">
    <property type="term" value="F:carboxypeptidase activity"/>
    <property type="evidence" value="ECO:0007669"/>
    <property type="project" value="UniProtKB-KW"/>
</dbReference>
<name>A0A927BC56_9BACT</name>
<dbReference type="PANTHER" id="PTHR34385:SF1">
    <property type="entry name" value="PEPTIDOGLYCAN L-ALANYL-D-GLUTAMATE ENDOPEPTIDASE CWLK"/>
    <property type="match status" value="1"/>
</dbReference>
<protein>
    <submittedName>
        <fullName evidence="2">D-alanyl-D-alanine carboxypeptidase family protein</fullName>
    </submittedName>
</protein>
<evidence type="ECO:0000313" key="3">
    <source>
        <dbReference type="Proteomes" id="UP000612233"/>
    </source>
</evidence>
<dbReference type="RefSeq" id="WP_191004896.1">
    <property type="nucleotide sequence ID" value="NZ_JACXAD010000008.1"/>
</dbReference>
<dbReference type="EMBL" id="JACXAD010000008">
    <property type="protein sequence ID" value="MBD2768080.1"/>
    <property type="molecule type" value="Genomic_DNA"/>
</dbReference>
<dbReference type="GO" id="GO:0006508">
    <property type="term" value="P:proteolysis"/>
    <property type="evidence" value="ECO:0007669"/>
    <property type="project" value="InterPro"/>
</dbReference>
<dbReference type="Gene3D" id="3.30.1380.10">
    <property type="match status" value="1"/>
</dbReference>
<sequence>MNYDLDFLPETLPGTSLQWPGATASQLDFMRAVYDAHVARSSARHAFVADVPAAELSVIEGSFLARTAAASACQSLLAAARLAISSQGLNVTLGLTSAYRSATRQLRIWQDNFPTYYQETRTRRRALASGEHSSEAAQLLAAYVGQRVGAPGFSNHNNGLAVDFGVQENGTRVVNRTQATYTARWRQTWTWGWLTTNAARFNFYQNPNIDEPWHWEYRPAATATEAASDEEAADVATELLSGRQVGRLALSNSVLHQLEALAQTGSIPLDHSSDTVVPSPTLLALLQALLRGTPPPAAGTRAPFGLMSLVRPRASYHTRGQAVDISRFAGHDIRMTNPARALQAVLAIIDLLPAGCYALGLPRPVRADADGARRDHARYGYLNLYQPGNPPTLRPEYENLPAANVFLPVNSQADIDVSPSHGNIARDLDFIVDATAQSLLRTAVANARQRGARIKYLFPDALDHLHIQVVAC</sequence>
<feature type="domain" description="D-alanyl-D-alanine carboxypeptidase-like core" evidence="1">
    <location>
        <begin position="67"/>
        <end position="219"/>
    </location>
</feature>
<dbReference type="SUPFAM" id="SSF55166">
    <property type="entry name" value="Hedgehog/DD-peptidase"/>
    <property type="match status" value="1"/>
</dbReference>
<proteinExistence type="predicted"/>
<evidence type="ECO:0000259" key="1">
    <source>
        <dbReference type="Pfam" id="PF02557"/>
    </source>
</evidence>
<dbReference type="InterPro" id="IPR052179">
    <property type="entry name" value="DD-CPase-like"/>
</dbReference>
<reference evidence="2" key="1">
    <citation type="submission" date="2020-09" db="EMBL/GenBank/DDBJ databases">
        <authorList>
            <person name="Kim M.K."/>
        </authorList>
    </citation>
    <scope>NUCLEOTIDE SEQUENCE</scope>
    <source>
        <strain evidence="2">BT664</strain>
    </source>
</reference>